<dbReference type="InterPro" id="IPR036838">
    <property type="entry name" value="Ribosomal_uS10_dom_sf"/>
</dbReference>
<accession>A0AAD7CD51</accession>
<name>A0AAD7CD51_MYCRO</name>
<dbReference type="Pfam" id="PF00338">
    <property type="entry name" value="Ribosomal_S10"/>
    <property type="match status" value="1"/>
</dbReference>
<keyword evidence="3" id="KW-0687">Ribonucleoprotein</keyword>
<comment type="caution">
    <text evidence="6">The sequence shown here is derived from an EMBL/GenBank/DDBJ whole genome shotgun (WGS) entry which is preliminary data.</text>
</comment>
<evidence type="ECO:0000256" key="4">
    <source>
        <dbReference type="SAM" id="MobiDB-lite"/>
    </source>
</evidence>
<keyword evidence="7" id="KW-1185">Reference proteome</keyword>
<dbReference type="PANTHER" id="PTHR11700">
    <property type="entry name" value="30S RIBOSOMAL PROTEIN S10 FAMILY MEMBER"/>
    <property type="match status" value="1"/>
</dbReference>
<dbReference type="InterPro" id="IPR001848">
    <property type="entry name" value="Ribosomal_uS10"/>
</dbReference>
<evidence type="ECO:0000313" key="6">
    <source>
        <dbReference type="EMBL" id="KAJ7645832.1"/>
    </source>
</evidence>
<dbReference type="GO" id="GO:0003735">
    <property type="term" value="F:structural constituent of ribosome"/>
    <property type="evidence" value="ECO:0007669"/>
    <property type="project" value="InterPro"/>
</dbReference>
<dbReference type="SUPFAM" id="SSF54999">
    <property type="entry name" value="Ribosomal protein S10"/>
    <property type="match status" value="1"/>
</dbReference>
<dbReference type="Gene3D" id="3.30.70.600">
    <property type="entry name" value="Ribosomal protein S10 domain"/>
    <property type="match status" value="1"/>
</dbReference>
<dbReference type="EMBL" id="JARKIE010000391">
    <property type="protein sequence ID" value="KAJ7645832.1"/>
    <property type="molecule type" value="Genomic_DNA"/>
</dbReference>
<comment type="similarity">
    <text evidence="1">Belongs to the universal ribosomal protein uS10 family.</text>
</comment>
<dbReference type="SMART" id="SM01403">
    <property type="entry name" value="Ribosomal_S10"/>
    <property type="match status" value="1"/>
</dbReference>
<gene>
    <name evidence="6" type="ORF">B0H17DRAFT_1103764</name>
</gene>
<evidence type="ECO:0000313" key="7">
    <source>
        <dbReference type="Proteomes" id="UP001221757"/>
    </source>
</evidence>
<evidence type="ECO:0000256" key="3">
    <source>
        <dbReference type="ARBA" id="ARBA00023274"/>
    </source>
</evidence>
<evidence type="ECO:0000259" key="5">
    <source>
        <dbReference type="SMART" id="SM01403"/>
    </source>
</evidence>
<sequence>MFLASLARARPCARLIAPRLPRLYSTVPPMDPELRRLLEAQMESQTDPAVRRELNTLLNAPAPPMPDGEHNEQPDEEAFDFGPDGPQHATILNPPEVGRTSQDLFGIQDRSTLQTLPDGFDTRELPLPGPLGTDYTEIEYAATVVHGRSIHRPFRHPRTHALPAAQIQFRSHDILSMHLFVHFATHAAYSLGIPCSRMYSLPTQRQLWTVLRGPFAQKKAQENFERKVHRRGIKAYDADPGVVDLWFKYLERHAMGGVGMRCVKWERMPLGAGQRADTRVLDNLNRAKQLSSRIKSLGEKIVRQEMGVQDTPPVPDNIRTVVQTK</sequence>
<dbReference type="Proteomes" id="UP001221757">
    <property type="component" value="Unassembled WGS sequence"/>
</dbReference>
<keyword evidence="2 6" id="KW-0689">Ribosomal protein</keyword>
<dbReference type="GO" id="GO:0006412">
    <property type="term" value="P:translation"/>
    <property type="evidence" value="ECO:0007669"/>
    <property type="project" value="InterPro"/>
</dbReference>
<dbReference type="InterPro" id="IPR027486">
    <property type="entry name" value="Ribosomal_uS10_dom"/>
</dbReference>
<reference evidence="6" key="1">
    <citation type="submission" date="2023-03" db="EMBL/GenBank/DDBJ databases">
        <title>Massive genome expansion in bonnet fungi (Mycena s.s.) driven by repeated elements and novel gene families across ecological guilds.</title>
        <authorList>
            <consortium name="Lawrence Berkeley National Laboratory"/>
            <person name="Harder C.B."/>
            <person name="Miyauchi S."/>
            <person name="Viragh M."/>
            <person name="Kuo A."/>
            <person name="Thoen E."/>
            <person name="Andreopoulos B."/>
            <person name="Lu D."/>
            <person name="Skrede I."/>
            <person name="Drula E."/>
            <person name="Henrissat B."/>
            <person name="Morin E."/>
            <person name="Kohler A."/>
            <person name="Barry K."/>
            <person name="LaButti K."/>
            <person name="Morin E."/>
            <person name="Salamov A."/>
            <person name="Lipzen A."/>
            <person name="Mereny Z."/>
            <person name="Hegedus B."/>
            <person name="Baldrian P."/>
            <person name="Stursova M."/>
            <person name="Weitz H."/>
            <person name="Taylor A."/>
            <person name="Grigoriev I.V."/>
            <person name="Nagy L.G."/>
            <person name="Martin F."/>
            <person name="Kauserud H."/>
        </authorList>
    </citation>
    <scope>NUCLEOTIDE SEQUENCE</scope>
    <source>
        <strain evidence="6">CBHHK067</strain>
    </source>
</reference>
<dbReference type="GO" id="GO:1990904">
    <property type="term" value="C:ribonucleoprotein complex"/>
    <property type="evidence" value="ECO:0007669"/>
    <property type="project" value="UniProtKB-KW"/>
</dbReference>
<dbReference type="AlphaFoldDB" id="A0AAD7CD51"/>
<dbReference type="GO" id="GO:0005840">
    <property type="term" value="C:ribosome"/>
    <property type="evidence" value="ECO:0007669"/>
    <property type="project" value="UniProtKB-KW"/>
</dbReference>
<feature type="region of interest" description="Disordered" evidence="4">
    <location>
        <begin position="58"/>
        <end position="101"/>
    </location>
</feature>
<evidence type="ECO:0000256" key="1">
    <source>
        <dbReference type="ARBA" id="ARBA00007102"/>
    </source>
</evidence>
<feature type="domain" description="Small ribosomal subunit protein uS10" evidence="5">
    <location>
        <begin position="166"/>
        <end position="263"/>
    </location>
</feature>
<protein>
    <submittedName>
        <fullName evidence="6">Ribosomal protein S10 domain-containing protein</fullName>
    </submittedName>
</protein>
<organism evidence="6 7">
    <name type="scientific">Mycena rosella</name>
    <name type="common">Pink bonnet</name>
    <name type="synonym">Agaricus rosellus</name>
    <dbReference type="NCBI Taxonomy" id="1033263"/>
    <lineage>
        <taxon>Eukaryota</taxon>
        <taxon>Fungi</taxon>
        <taxon>Dikarya</taxon>
        <taxon>Basidiomycota</taxon>
        <taxon>Agaricomycotina</taxon>
        <taxon>Agaricomycetes</taxon>
        <taxon>Agaricomycetidae</taxon>
        <taxon>Agaricales</taxon>
        <taxon>Marasmiineae</taxon>
        <taxon>Mycenaceae</taxon>
        <taxon>Mycena</taxon>
    </lineage>
</organism>
<proteinExistence type="inferred from homology"/>
<evidence type="ECO:0000256" key="2">
    <source>
        <dbReference type="ARBA" id="ARBA00022980"/>
    </source>
</evidence>